<dbReference type="InterPro" id="IPR003728">
    <property type="entry name" value="Ribosome_maturation_RimP"/>
</dbReference>
<dbReference type="CDD" id="cd01734">
    <property type="entry name" value="YlxS_C"/>
    <property type="match status" value="1"/>
</dbReference>
<dbReference type="Gene3D" id="3.30.300.70">
    <property type="entry name" value="RimP-like superfamily, N-terminal"/>
    <property type="match status" value="1"/>
</dbReference>
<dbReference type="GO" id="GO:0000028">
    <property type="term" value="P:ribosomal small subunit assembly"/>
    <property type="evidence" value="ECO:0007669"/>
    <property type="project" value="TreeGrafter"/>
</dbReference>
<dbReference type="HAMAP" id="MF_01077">
    <property type="entry name" value="RimP"/>
    <property type="match status" value="1"/>
</dbReference>
<dbReference type="GO" id="GO:0005829">
    <property type="term" value="C:cytosol"/>
    <property type="evidence" value="ECO:0007669"/>
    <property type="project" value="TreeGrafter"/>
</dbReference>
<dbReference type="InterPro" id="IPR028998">
    <property type="entry name" value="RimP_C"/>
</dbReference>
<dbReference type="Gene3D" id="2.30.30.180">
    <property type="entry name" value="Ribosome maturation factor RimP, C-terminal domain"/>
    <property type="match status" value="1"/>
</dbReference>
<evidence type="ECO:0000259" key="3">
    <source>
        <dbReference type="Pfam" id="PF02576"/>
    </source>
</evidence>
<dbReference type="GO" id="GO:0006412">
    <property type="term" value="P:translation"/>
    <property type="evidence" value="ECO:0007669"/>
    <property type="project" value="TreeGrafter"/>
</dbReference>
<dbReference type="InterPro" id="IPR036847">
    <property type="entry name" value="RimP_C_sf"/>
</dbReference>
<gene>
    <name evidence="5" type="ORF">MNB_SV-9-1531</name>
</gene>
<sequence>MNSEIEKIIKGNGASFYDSEIVTEFEETIFRVFITKEGGVTLDLCATISNELSPFLDVHPPMSSHYRLEVSSVGIERKLNRPSHFQSAIGEKVKIKVSGSDKLKGILKSADNKGIILETKHGEESYDYPEIAKAKTYFEWNTQKKK</sequence>
<keyword evidence="2" id="KW-0690">Ribosome biogenesis</keyword>
<accession>A0A1W1BG62</accession>
<reference evidence="5" key="1">
    <citation type="submission" date="2016-10" db="EMBL/GenBank/DDBJ databases">
        <authorList>
            <person name="de Groot N.N."/>
        </authorList>
    </citation>
    <scope>NUCLEOTIDE SEQUENCE</scope>
</reference>
<feature type="domain" description="Ribosome maturation factor RimP C-terminal" evidence="4">
    <location>
        <begin position="79"/>
        <end position="140"/>
    </location>
</feature>
<dbReference type="SUPFAM" id="SSF74942">
    <property type="entry name" value="YhbC-like, C-terminal domain"/>
    <property type="match status" value="1"/>
</dbReference>
<organism evidence="5">
    <name type="scientific">hydrothermal vent metagenome</name>
    <dbReference type="NCBI Taxonomy" id="652676"/>
    <lineage>
        <taxon>unclassified sequences</taxon>
        <taxon>metagenomes</taxon>
        <taxon>ecological metagenomes</taxon>
    </lineage>
</organism>
<proteinExistence type="inferred from homology"/>
<dbReference type="InterPro" id="IPR028989">
    <property type="entry name" value="RimP_N"/>
</dbReference>
<keyword evidence="1" id="KW-0963">Cytoplasm</keyword>
<dbReference type="SUPFAM" id="SSF75420">
    <property type="entry name" value="YhbC-like, N-terminal domain"/>
    <property type="match status" value="1"/>
</dbReference>
<dbReference type="Pfam" id="PF17384">
    <property type="entry name" value="DUF150_C"/>
    <property type="match status" value="1"/>
</dbReference>
<name>A0A1W1BG62_9ZZZZ</name>
<dbReference type="PANTHER" id="PTHR33867">
    <property type="entry name" value="RIBOSOME MATURATION FACTOR RIMP"/>
    <property type="match status" value="1"/>
</dbReference>
<dbReference type="Pfam" id="PF02576">
    <property type="entry name" value="RimP_N"/>
    <property type="match status" value="1"/>
</dbReference>
<dbReference type="AlphaFoldDB" id="A0A1W1BG62"/>
<dbReference type="InterPro" id="IPR035956">
    <property type="entry name" value="RimP_N_sf"/>
</dbReference>
<evidence type="ECO:0000313" key="5">
    <source>
        <dbReference type="EMBL" id="SFV52497.1"/>
    </source>
</evidence>
<feature type="domain" description="Ribosome maturation factor RimP N-terminal" evidence="3">
    <location>
        <begin position="5"/>
        <end position="76"/>
    </location>
</feature>
<dbReference type="EMBL" id="FPHG01000017">
    <property type="protein sequence ID" value="SFV52497.1"/>
    <property type="molecule type" value="Genomic_DNA"/>
</dbReference>
<evidence type="ECO:0000259" key="4">
    <source>
        <dbReference type="Pfam" id="PF17384"/>
    </source>
</evidence>
<evidence type="ECO:0000256" key="2">
    <source>
        <dbReference type="ARBA" id="ARBA00022517"/>
    </source>
</evidence>
<protein>
    <submittedName>
        <fullName evidence="5">FIG000325: clustered with transcription termination protein NusA</fullName>
    </submittedName>
</protein>
<dbReference type="PANTHER" id="PTHR33867:SF1">
    <property type="entry name" value="RIBOSOME MATURATION FACTOR RIMP"/>
    <property type="match status" value="1"/>
</dbReference>
<evidence type="ECO:0000256" key="1">
    <source>
        <dbReference type="ARBA" id="ARBA00022490"/>
    </source>
</evidence>